<feature type="active site" description="Proton acceptor" evidence="3">
    <location>
        <position position="122"/>
    </location>
</feature>
<dbReference type="Gene3D" id="3.30.1600.10">
    <property type="entry name" value="SIR2/SIRT2 'Small Domain"/>
    <property type="match status" value="1"/>
</dbReference>
<dbReference type="GO" id="GO:0046872">
    <property type="term" value="F:metal ion binding"/>
    <property type="evidence" value="ECO:0007669"/>
    <property type="project" value="UniProtKB-KW"/>
</dbReference>
<accession>A0ABD5PUM3</accession>
<dbReference type="PANTHER" id="PTHR11085">
    <property type="entry name" value="NAD-DEPENDENT PROTEIN DEACYLASE SIRTUIN-5, MITOCHONDRIAL-RELATED"/>
    <property type="match status" value="1"/>
</dbReference>
<dbReference type="PANTHER" id="PTHR11085:SF10">
    <property type="entry name" value="NAD-DEPENDENT PROTEIN DEACYLASE SIRTUIN-5, MITOCHONDRIAL-RELATED"/>
    <property type="match status" value="1"/>
</dbReference>
<evidence type="ECO:0000256" key="2">
    <source>
        <dbReference type="ARBA" id="ARBA00023027"/>
    </source>
</evidence>
<dbReference type="EMBL" id="JBHSFA010000009">
    <property type="protein sequence ID" value="MFC4544014.1"/>
    <property type="molecule type" value="Genomic_DNA"/>
</dbReference>
<dbReference type="InterPro" id="IPR003000">
    <property type="entry name" value="Sirtuin"/>
</dbReference>
<dbReference type="InterPro" id="IPR050134">
    <property type="entry name" value="NAD-dep_sirtuin_deacylases"/>
</dbReference>
<feature type="binding site" evidence="3">
    <location>
        <position position="130"/>
    </location>
    <ligand>
        <name>Zn(2+)</name>
        <dbReference type="ChEBI" id="CHEBI:29105"/>
    </ligand>
</feature>
<feature type="domain" description="Deacetylase sirtuin-type" evidence="4">
    <location>
        <begin position="1"/>
        <end position="255"/>
    </location>
</feature>
<dbReference type="SUPFAM" id="SSF52467">
    <property type="entry name" value="DHS-like NAD/FAD-binding domain"/>
    <property type="match status" value="1"/>
</dbReference>
<feature type="binding site" evidence="3">
    <location>
        <position position="158"/>
    </location>
    <ligand>
        <name>Zn(2+)</name>
        <dbReference type="ChEBI" id="CHEBI:29105"/>
    </ligand>
</feature>
<dbReference type="Gene3D" id="3.40.50.1220">
    <property type="entry name" value="TPP-binding domain"/>
    <property type="match status" value="1"/>
</dbReference>
<feature type="binding site" evidence="3">
    <location>
        <position position="133"/>
    </location>
    <ligand>
        <name>Zn(2+)</name>
        <dbReference type="ChEBI" id="CHEBI:29105"/>
    </ligand>
</feature>
<sequence length="255" mass="27372">MTTDEALASAARTIRDADEIVALTGAGVSTASGIPDFRGEDGLWQQYDPADFHVDRFRADPAGYWDQHLDLYDEFFDGDVAPNAAHDALSDLEAAGHLDTLVTQNIDGLHAEAGSDSVVRLHGTAANTVCQSCRERYDVEPILERARDGDVPPTCDECDGTLKPDTVLFGERLPERALMRSQAAARSADVFLAIGSSLTVEPAASLPRTAADRGATLVIVNLDETPLTDRAAHDFRADVTDVVPRLRDAIVGDAE</sequence>
<keyword evidence="3" id="KW-0479">Metal-binding</keyword>
<evidence type="ECO:0000256" key="3">
    <source>
        <dbReference type="PROSITE-ProRule" id="PRU00236"/>
    </source>
</evidence>
<dbReference type="PROSITE" id="PS50305">
    <property type="entry name" value="SIRTUIN"/>
    <property type="match status" value="1"/>
</dbReference>
<dbReference type="InterPro" id="IPR026590">
    <property type="entry name" value="Ssirtuin_cat_dom"/>
</dbReference>
<reference evidence="5 6" key="1">
    <citation type="journal article" date="2019" name="Int. J. Syst. Evol. Microbiol.">
        <title>The Global Catalogue of Microorganisms (GCM) 10K type strain sequencing project: providing services to taxonomists for standard genome sequencing and annotation.</title>
        <authorList>
            <consortium name="The Broad Institute Genomics Platform"/>
            <consortium name="The Broad Institute Genome Sequencing Center for Infectious Disease"/>
            <person name="Wu L."/>
            <person name="Ma J."/>
        </authorList>
    </citation>
    <scope>NUCLEOTIDE SEQUENCE [LARGE SCALE GENOMIC DNA]</scope>
    <source>
        <strain evidence="5 6">WLHS5</strain>
    </source>
</reference>
<dbReference type="NCBIfam" id="NF001753">
    <property type="entry name" value="PRK00481.1-3"/>
    <property type="match status" value="1"/>
</dbReference>
<dbReference type="Proteomes" id="UP001595898">
    <property type="component" value="Unassembled WGS sequence"/>
</dbReference>
<dbReference type="EC" id="2.3.1.286" evidence="5"/>
<dbReference type="Pfam" id="PF02146">
    <property type="entry name" value="SIR2"/>
    <property type="match status" value="1"/>
</dbReference>
<protein>
    <submittedName>
        <fullName evidence="5">NAD-dependent protein deacylase</fullName>
        <ecNumber evidence="5">2.3.1.286</ecNumber>
    </submittedName>
</protein>
<feature type="binding site" evidence="3">
    <location>
        <position position="155"/>
    </location>
    <ligand>
        <name>Zn(2+)</name>
        <dbReference type="ChEBI" id="CHEBI:29105"/>
    </ligand>
</feature>
<keyword evidence="1 5" id="KW-0808">Transferase</keyword>
<keyword evidence="2" id="KW-0520">NAD</keyword>
<dbReference type="InterPro" id="IPR029035">
    <property type="entry name" value="DHS-like_NAD/FAD-binding_dom"/>
</dbReference>
<comment type="caution">
    <text evidence="5">The sequence shown here is derived from an EMBL/GenBank/DDBJ whole genome shotgun (WGS) entry which is preliminary data.</text>
</comment>
<evidence type="ECO:0000313" key="5">
    <source>
        <dbReference type="EMBL" id="MFC4544014.1"/>
    </source>
</evidence>
<evidence type="ECO:0000256" key="1">
    <source>
        <dbReference type="ARBA" id="ARBA00022679"/>
    </source>
</evidence>
<evidence type="ECO:0000313" key="6">
    <source>
        <dbReference type="Proteomes" id="UP001595898"/>
    </source>
</evidence>
<organism evidence="5 6">
    <name type="scientific">Halosolutus amylolyticus</name>
    <dbReference type="NCBI Taxonomy" id="2932267"/>
    <lineage>
        <taxon>Archaea</taxon>
        <taxon>Methanobacteriati</taxon>
        <taxon>Methanobacteriota</taxon>
        <taxon>Stenosarchaea group</taxon>
        <taxon>Halobacteria</taxon>
        <taxon>Halobacteriales</taxon>
        <taxon>Natrialbaceae</taxon>
        <taxon>Halosolutus</taxon>
    </lineage>
</organism>
<gene>
    <name evidence="5" type="ORF">ACFO5R_18965</name>
</gene>
<dbReference type="InterPro" id="IPR026591">
    <property type="entry name" value="Sirtuin_cat_small_dom_sf"/>
</dbReference>
<keyword evidence="5" id="KW-0012">Acyltransferase</keyword>
<dbReference type="CDD" id="cd01407">
    <property type="entry name" value="SIR2-fam"/>
    <property type="match status" value="1"/>
</dbReference>
<keyword evidence="3" id="KW-0862">Zinc</keyword>
<dbReference type="RefSeq" id="WP_250141964.1">
    <property type="nucleotide sequence ID" value="NZ_JALIQP010000005.1"/>
</dbReference>
<proteinExistence type="predicted"/>
<evidence type="ECO:0000259" key="4">
    <source>
        <dbReference type="PROSITE" id="PS50305"/>
    </source>
</evidence>
<name>A0ABD5PUM3_9EURY</name>
<dbReference type="GO" id="GO:0034979">
    <property type="term" value="F:NAD-dependent protein lysine deacetylase activity"/>
    <property type="evidence" value="ECO:0007669"/>
    <property type="project" value="UniProtKB-EC"/>
</dbReference>
<dbReference type="AlphaFoldDB" id="A0ABD5PUM3"/>
<keyword evidence="6" id="KW-1185">Reference proteome</keyword>